<dbReference type="Pfam" id="PF17681">
    <property type="entry name" value="GCP_N_terminal"/>
    <property type="match status" value="1"/>
</dbReference>
<evidence type="ECO:0000256" key="4">
    <source>
        <dbReference type="ARBA" id="ARBA00023212"/>
    </source>
</evidence>
<dbReference type="InterPro" id="IPR032797">
    <property type="entry name" value="Mod21_N"/>
</dbReference>
<dbReference type="GO" id="GO:0031122">
    <property type="term" value="P:cytoplasmic microtubule organization"/>
    <property type="evidence" value="ECO:0007669"/>
    <property type="project" value="TreeGrafter"/>
</dbReference>
<evidence type="ECO:0000256" key="6">
    <source>
        <dbReference type="SAM" id="MobiDB-lite"/>
    </source>
</evidence>
<dbReference type="AlphaFoldDB" id="A0A9P4VTS1"/>
<dbReference type="EMBL" id="MU006091">
    <property type="protein sequence ID" value="KAF2841212.1"/>
    <property type="molecule type" value="Genomic_DNA"/>
</dbReference>
<dbReference type="InterPro" id="IPR007259">
    <property type="entry name" value="GCP"/>
</dbReference>
<dbReference type="PANTHER" id="PTHR19302:SF33">
    <property type="entry name" value="GAMMA-TUBULIN COMPLEX COMPONENT 5"/>
    <property type="match status" value="1"/>
</dbReference>
<dbReference type="CDD" id="cd22572">
    <property type="entry name" value="GCP5_NTD"/>
    <property type="match status" value="1"/>
</dbReference>
<sequence length="880" mass="100216">MAHLARLTNLADELVRSLTPSSLSKSPREFKQCKDQALKGIRSQQYARVDQFDVQAHYEGLVEKFVVLHREELATALEIRLDELSKRSSKWTPEILFLFLSLSDRPAEKSDVKDLELLKPPPSPPQLTWAEIIADDPLDEEGVWDDIDYAAQSSDDERSTKGRHRSPSLGSSPPLTPAEVGVDASPSDYIVVPETSILDGIEDAQFWREGKETPGKAAESTPHSKSTEISELQAIREILFMLAGLPTALFQYDERSGIIRYVPKFRLSHAMVDTFHQTLDSFLRIGTALWHLRLFIKQQQSIPLLQTFHAVVTRRLRDFDIRLSTISQRLMGHDKPIVVSLIQLQSEISSLSRNLLVLARLVNDFALVAETQPFLHLEALYQQSSEAQMVGDADALEFFGTLFFECLQTYLRPIRQWMEMGELIPDDKIFFISVMDRSSEASNLWHDRYSLMYGNKGRLHAPTFLQPAAEKIFKSGKSVIFLKELGNKASHNSRVDTEPPLTFESLYGSDEINLLSPFSEMFNTAFQKWMASKYSFASTILRQQLYDECGLWDMLDSLEYLYFSRDGTIFQSFADTIFEKLDGGRGVWNDRFVLTEIAQSIFSTIPSIDSGHIFVRTTTNSKGRSVKAFSSIRIDYTIPWSIANVIQKSSIAVYQQTHTLLLQTYRAKYVLRKLALRTQKSTAQSYHLRHRLLWFTDVLHSHLTENVLKPMSIDLRQKMDKAEDIDAMSSVHENFATTVQSRCLLSGNLAPIRQAVVSLLDLAVLFADTQAKETKLSASNTPVEGQHQVSPSRARHSRKLRRGQTSTEDAYSEPESEEEDYDAHSDSDIGSQGSYEEKLRRMREHFDKLRYFVTVSLRGVSRAGGETSWEMLADRLEWES</sequence>
<dbReference type="Gene3D" id="1.20.120.1900">
    <property type="entry name" value="Gamma-tubulin complex, C-terminal domain"/>
    <property type="match status" value="1"/>
</dbReference>
<dbReference type="Pfam" id="PF04130">
    <property type="entry name" value="GCP_C_terminal"/>
    <property type="match status" value="1"/>
</dbReference>
<feature type="compositionally biased region" description="Polar residues" evidence="6">
    <location>
        <begin position="776"/>
        <end position="791"/>
    </location>
</feature>
<evidence type="ECO:0000256" key="1">
    <source>
        <dbReference type="ARBA" id="ARBA00010337"/>
    </source>
</evidence>
<organism evidence="10 11">
    <name type="scientific">Patellaria atrata CBS 101060</name>
    <dbReference type="NCBI Taxonomy" id="1346257"/>
    <lineage>
        <taxon>Eukaryota</taxon>
        <taxon>Fungi</taxon>
        <taxon>Dikarya</taxon>
        <taxon>Ascomycota</taxon>
        <taxon>Pezizomycotina</taxon>
        <taxon>Dothideomycetes</taxon>
        <taxon>Dothideomycetes incertae sedis</taxon>
        <taxon>Patellariales</taxon>
        <taxon>Patellariaceae</taxon>
        <taxon>Patellaria</taxon>
    </lineage>
</organism>
<keyword evidence="3 5" id="KW-0493">Microtubule</keyword>
<accession>A0A9P4VTS1</accession>
<dbReference type="InterPro" id="IPR040457">
    <property type="entry name" value="GCP_C"/>
</dbReference>
<feature type="region of interest" description="Disordered" evidence="6">
    <location>
        <begin position="775"/>
        <end position="836"/>
    </location>
</feature>
<dbReference type="OrthoDB" id="66546at2759"/>
<evidence type="ECO:0000259" key="9">
    <source>
        <dbReference type="Pfam" id="PF17681"/>
    </source>
</evidence>
<dbReference type="GO" id="GO:0051225">
    <property type="term" value="P:spindle assembly"/>
    <property type="evidence" value="ECO:0007669"/>
    <property type="project" value="TreeGrafter"/>
</dbReference>
<evidence type="ECO:0000313" key="11">
    <source>
        <dbReference type="Proteomes" id="UP000799429"/>
    </source>
</evidence>
<evidence type="ECO:0000259" key="7">
    <source>
        <dbReference type="Pfam" id="PF04130"/>
    </source>
</evidence>
<dbReference type="Proteomes" id="UP000799429">
    <property type="component" value="Unassembled WGS sequence"/>
</dbReference>
<dbReference type="GO" id="GO:0000922">
    <property type="term" value="C:spindle pole"/>
    <property type="evidence" value="ECO:0007669"/>
    <property type="project" value="InterPro"/>
</dbReference>
<keyword evidence="4 5" id="KW-0206">Cytoskeleton</keyword>
<dbReference type="GO" id="GO:0000278">
    <property type="term" value="P:mitotic cell cycle"/>
    <property type="evidence" value="ECO:0007669"/>
    <property type="project" value="TreeGrafter"/>
</dbReference>
<comment type="subcellular location">
    <subcellularLocation>
        <location evidence="5">Cytoplasm</location>
        <location evidence="5">Cytoskeleton</location>
        <location evidence="5">Microtubule organizing center</location>
    </subcellularLocation>
</comment>
<dbReference type="GO" id="GO:0000930">
    <property type="term" value="C:gamma-tubulin complex"/>
    <property type="evidence" value="ECO:0007669"/>
    <property type="project" value="TreeGrafter"/>
</dbReference>
<dbReference type="InterPro" id="IPR042241">
    <property type="entry name" value="GCP_C_sf"/>
</dbReference>
<keyword evidence="2 5" id="KW-0963">Cytoplasm</keyword>
<feature type="compositionally biased region" description="Acidic residues" evidence="6">
    <location>
        <begin position="810"/>
        <end position="821"/>
    </location>
</feature>
<dbReference type="GO" id="GO:0051011">
    <property type="term" value="F:microtubule minus-end binding"/>
    <property type="evidence" value="ECO:0007669"/>
    <property type="project" value="TreeGrafter"/>
</dbReference>
<dbReference type="PANTHER" id="PTHR19302">
    <property type="entry name" value="GAMMA TUBULIN COMPLEX PROTEIN"/>
    <property type="match status" value="1"/>
</dbReference>
<gene>
    <name evidence="10" type="ORF">M501DRAFT_928681</name>
</gene>
<feature type="domain" description="Gamma tubulin complex component protein N-terminal" evidence="9">
    <location>
        <begin position="235"/>
        <end position="548"/>
    </location>
</feature>
<dbReference type="GO" id="GO:0005874">
    <property type="term" value="C:microtubule"/>
    <property type="evidence" value="ECO:0007669"/>
    <property type="project" value="UniProtKB-KW"/>
</dbReference>
<dbReference type="Pfam" id="PF14609">
    <property type="entry name" value="GCP5-Mod21_N"/>
    <property type="match status" value="1"/>
</dbReference>
<protein>
    <recommendedName>
        <fullName evidence="5">Spindle pole body component</fullName>
    </recommendedName>
</protein>
<name>A0A9P4VTS1_9PEZI</name>
<feature type="domain" description="Gamma tubulin complex component C-terminal" evidence="7">
    <location>
        <begin position="551"/>
        <end position="878"/>
    </location>
</feature>
<dbReference type="InterPro" id="IPR041470">
    <property type="entry name" value="GCP_N"/>
</dbReference>
<dbReference type="InterPro" id="IPR059169">
    <property type="entry name" value="GCP5_N_ext"/>
</dbReference>
<evidence type="ECO:0000256" key="5">
    <source>
        <dbReference type="RuleBase" id="RU363050"/>
    </source>
</evidence>
<feature type="domain" description="Gamma-Tubulin ring complex non-core subunit mod21 N-terminal" evidence="8">
    <location>
        <begin position="67"/>
        <end position="156"/>
    </location>
</feature>
<reference evidence="10" key="1">
    <citation type="journal article" date="2020" name="Stud. Mycol.">
        <title>101 Dothideomycetes genomes: a test case for predicting lifestyles and emergence of pathogens.</title>
        <authorList>
            <person name="Haridas S."/>
            <person name="Albert R."/>
            <person name="Binder M."/>
            <person name="Bloem J."/>
            <person name="Labutti K."/>
            <person name="Salamov A."/>
            <person name="Andreopoulos B."/>
            <person name="Baker S."/>
            <person name="Barry K."/>
            <person name="Bills G."/>
            <person name="Bluhm B."/>
            <person name="Cannon C."/>
            <person name="Castanera R."/>
            <person name="Culley D."/>
            <person name="Daum C."/>
            <person name="Ezra D."/>
            <person name="Gonzalez J."/>
            <person name="Henrissat B."/>
            <person name="Kuo A."/>
            <person name="Liang C."/>
            <person name="Lipzen A."/>
            <person name="Lutzoni F."/>
            <person name="Magnuson J."/>
            <person name="Mondo S."/>
            <person name="Nolan M."/>
            <person name="Ohm R."/>
            <person name="Pangilinan J."/>
            <person name="Park H.-J."/>
            <person name="Ramirez L."/>
            <person name="Alfaro M."/>
            <person name="Sun H."/>
            <person name="Tritt A."/>
            <person name="Yoshinaga Y."/>
            <person name="Zwiers L.-H."/>
            <person name="Turgeon B."/>
            <person name="Goodwin S."/>
            <person name="Spatafora J."/>
            <person name="Crous P."/>
            <person name="Grigoriev I."/>
        </authorList>
    </citation>
    <scope>NUCLEOTIDE SEQUENCE</scope>
    <source>
        <strain evidence="10">CBS 101060</strain>
    </source>
</reference>
<evidence type="ECO:0000256" key="2">
    <source>
        <dbReference type="ARBA" id="ARBA00022490"/>
    </source>
</evidence>
<comment type="caution">
    <text evidence="10">The sequence shown here is derived from an EMBL/GenBank/DDBJ whole genome shotgun (WGS) entry which is preliminary data.</text>
</comment>
<dbReference type="GO" id="GO:0007020">
    <property type="term" value="P:microtubule nucleation"/>
    <property type="evidence" value="ECO:0007669"/>
    <property type="project" value="InterPro"/>
</dbReference>
<dbReference type="GO" id="GO:0051321">
    <property type="term" value="P:meiotic cell cycle"/>
    <property type="evidence" value="ECO:0007669"/>
    <property type="project" value="TreeGrafter"/>
</dbReference>
<dbReference type="GO" id="GO:0005816">
    <property type="term" value="C:spindle pole body"/>
    <property type="evidence" value="ECO:0007669"/>
    <property type="project" value="UniProtKB-ARBA"/>
</dbReference>
<keyword evidence="11" id="KW-1185">Reference proteome</keyword>
<proteinExistence type="inferred from homology"/>
<dbReference type="GO" id="GO:0043015">
    <property type="term" value="F:gamma-tubulin binding"/>
    <property type="evidence" value="ECO:0007669"/>
    <property type="project" value="InterPro"/>
</dbReference>
<feature type="region of interest" description="Disordered" evidence="6">
    <location>
        <begin position="151"/>
        <end position="180"/>
    </location>
</feature>
<evidence type="ECO:0000256" key="3">
    <source>
        <dbReference type="ARBA" id="ARBA00022701"/>
    </source>
</evidence>
<comment type="similarity">
    <text evidence="1 5">Belongs to the TUBGCP family.</text>
</comment>
<evidence type="ECO:0000259" key="8">
    <source>
        <dbReference type="Pfam" id="PF14609"/>
    </source>
</evidence>
<feature type="compositionally biased region" description="Basic residues" evidence="6">
    <location>
        <begin position="793"/>
        <end position="802"/>
    </location>
</feature>
<evidence type="ECO:0000313" key="10">
    <source>
        <dbReference type="EMBL" id="KAF2841212.1"/>
    </source>
</evidence>